<sequence length="176" mass="19117">MGIKALSAGLIGPLCHPALYCSLGGRPPLCQTCNGVCVSTYVHTEKRLGQACDRGPGPSSSSRRLQAGKYKEERSHFAHISFSALAPCKILLLTCKPLNGQAPLYHKELRVPCHLTGVSFFESPKVEEESSTIELLSCGLRSHLGLEQADTLTIFKSRLKTFLLFDKAYISGEPSP</sequence>
<reference evidence="1" key="1">
    <citation type="submission" date="2022-04" db="EMBL/GenBank/DDBJ databases">
        <title>Jade perch genome.</title>
        <authorList>
            <person name="Chao B."/>
        </authorList>
    </citation>
    <scope>NUCLEOTIDE SEQUENCE</scope>
    <source>
        <strain evidence="1">CB-2022</strain>
    </source>
</reference>
<evidence type="ECO:0000313" key="1">
    <source>
        <dbReference type="EMBL" id="KAI3359610.1"/>
    </source>
</evidence>
<dbReference type="Proteomes" id="UP000831701">
    <property type="component" value="Chromosome 17"/>
</dbReference>
<keyword evidence="2" id="KW-1185">Reference proteome</keyword>
<name>A0ACB8VVX9_9TELE</name>
<dbReference type="EMBL" id="CM041547">
    <property type="protein sequence ID" value="KAI3359610.1"/>
    <property type="molecule type" value="Genomic_DNA"/>
</dbReference>
<evidence type="ECO:0000313" key="2">
    <source>
        <dbReference type="Proteomes" id="UP000831701"/>
    </source>
</evidence>
<protein>
    <submittedName>
        <fullName evidence="1">Uncharacterized protein</fullName>
    </submittedName>
</protein>
<gene>
    <name evidence="1" type="ORF">L3Q82_013994</name>
</gene>
<proteinExistence type="predicted"/>
<accession>A0ACB8VVX9</accession>
<organism evidence="1 2">
    <name type="scientific">Scortum barcoo</name>
    <name type="common">barcoo grunter</name>
    <dbReference type="NCBI Taxonomy" id="214431"/>
    <lineage>
        <taxon>Eukaryota</taxon>
        <taxon>Metazoa</taxon>
        <taxon>Chordata</taxon>
        <taxon>Craniata</taxon>
        <taxon>Vertebrata</taxon>
        <taxon>Euteleostomi</taxon>
        <taxon>Actinopterygii</taxon>
        <taxon>Neopterygii</taxon>
        <taxon>Teleostei</taxon>
        <taxon>Neoteleostei</taxon>
        <taxon>Acanthomorphata</taxon>
        <taxon>Eupercaria</taxon>
        <taxon>Centrarchiformes</taxon>
        <taxon>Terapontoidei</taxon>
        <taxon>Terapontidae</taxon>
        <taxon>Scortum</taxon>
    </lineage>
</organism>
<comment type="caution">
    <text evidence="1">The sequence shown here is derived from an EMBL/GenBank/DDBJ whole genome shotgun (WGS) entry which is preliminary data.</text>
</comment>